<evidence type="ECO:0008006" key="4">
    <source>
        <dbReference type="Google" id="ProtNLM"/>
    </source>
</evidence>
<dbReference type="KEGG" id="lrs:PX52LOC_05169"/>
<protein>
    <recommendedName>
        <fullName evidence="4">TIGR03067 domain-containing protein</fullName>
    </recommendedName>
</protein>
<evidence type="ECO:0000313" key="2">
    <source>
        <dbReference type="EMBL" id="QEL18155.1"/>
    </source>
</evidence>
<keyword evidence="1" id="KW-0732">Signal</keyword>
<feature type="signal peptide" evidence="1">
    <location>
        <begin position="1"/>
        <end position="22"/>
    </location>
</feature>
<accession>A0A5C1AHN9</accession>
<dbReference type="EMBL" id="CP042425">
    <property type="protein sequence ID" value="QEL18155.1"/>
    <property type="molecule type" value="Genomic_DNA"/>
</dbReference>
<gene>
    <name evidence="2" type="ORF">PX52LOC_05169</name>
</gene>
<evidence type="ECO:0000313" key="3">
    <source>
        <dbReference type="Proteomes" id="UP000324974"/>
    </source>
</evidence>
<evidence type="ECO:0000256" key="1">
    <source>
        <dbReference type="SAM" id="SignalP"/>
    </source>
</evidence>
<dbReference type="Proteomes" id="UP000324974">
    <property type="component" value="Chromosome"/>
</dbReference>
<name>A0A5C1AHN9_9BACT</name>
<sequence length="152" mass="16726">MFRRVVCAMAVLLGLSALTASAQPIGNYTVLSETLVLTSDYVEVDGDFPTSAHEGGGWMSAIWVTEYVDEFDNYGTFIENKSPYATFSVDDTDVYYVETGTTLQPDGLVVAPLYVDCIEGYTEVTVSYGGQTVYGYIVVRGPDWKPPIEDER</sequence>
<proteinExistence type="predicted"/>
<dbReference type="AlphaFoldDB" id="A0A5C1AHN9"/>
<keyword evidence="3" id="KW-1185">Reference proteome</keyword>
<feature type="chain" id="PRO_5023114612" description="TIGR03067 domain-containing protein" evidence="1">
    <location>
        <begin position="23"/>
        <end position="152"/>
    </location>
</feature>
<organism evidence="2 3">
    <name type="scientific">Limnoglobus roseus</name>
    <dbReference type="NCBI Taxonomy" id="2598579"/>
    <lineage>
        <taxon>Bacteria</taxon>
        <taxon>Pseudomonadati</taxon>
        <taxon>Planctomycetota</taxon>
        <taxon>Planctomycetia</taxon>
        <taxon>Gemmatales</taxon>
        <taxon>Gemmataceae</taxon>
        <taxon>Limnoglobus</taxon>
    </lineage>
</organism>
<reference evidence="3" key="1">
    <citation type="submission" date="2019-08" db="EMBL/GenBank/DDBJ databases">
        <title>Limnoglobus roseus gen. nov., sp. nov., a novel freshwater planctomycete with a giant genome from the family Gemmataceae.</title>
        <authorList>
            <person name="Kulichevskaya I.S."/>
            <person name="Naumoff D.G."/>
            <person name="Miroshnikov K."/>
            <person name="Ivanova A."/>
            <person name="Philippov D.A."/>
            <person name="Hakobyan A."/>
            <person name="Rijpstra I.C."/>
            <person name="Sinninghe Damste J.S."/>
            <person name="Liesack W."/>
            <person name="Dedysh S.N."/>
        </authorList>
    </citation>
    <scope>NUCLEOTIDE SEQUENCE [LARGE SCALE GENOMIC DNA]</scope>
    <source>
        <strain evidence="3">PX52</strain>
    </source>
</reference>